<name>A0A0D1VTE5_9EURO</name>
<evidence type="ECO:0000256" key="5">
    <source>
        <dbReference type="ARBA" id="ARBA00023235"/>
    </source>
</evidence>
<dbReference type="OrthoDB" id="448450at2759"/>
<dbReference type="HOGENOM" id="CLU_009834_6_2_1"/>
<dbReference type="PANTHER" id="PTHR43684:SF1">
    <property type="entry name" value="ENOYL-COA DELTA ISOMERASE 2"/>
    <property type="match status" value="1"/>
</dbReference>
<dbReference type="Proteomes" id="UP000053599">
    <property type="component" value="Unassembled WGS sequence"/>
</dbReference>
<evidence type="ECO:0000313" key="7">
    <source>
        <dbReference type="Proteomes" id="UP000053599"/>
    </source>
</evidence>
<accession>A0A0D1VTE5</accession>
<reference evidence="6 7" key="1">
    <citation type="submission" date="2015-01" db="EMBL/GenBank/DDBJ databases">
        <title>The Genome Sequence of Exophiala sideris CBS121828.</title>
        <authorList>
            <consortium name="The Broad Institute Genomics Platform"/>
            <person name="Cuomo C."/>
            <person name="de Hoog S."/>
            <person name="Gorbushina A."/>
            <person name="Stielow B."/>
            <person name="Teixiera M."/>
            <person name="Abouelleil A."/>
            <person name="Chapman S.B."/>
            <person name="Priest M."/>
            <person name="Young S.K."/>
            <person name="Wortman J."/>
            <person name="Nusbaum C."/>
            <person name="Birren B."/>
        </authorList>
    </citation>
    <scope>NUCLEOTIDE SEQUENCE [LARGE SCALE GENOMIC DNA]</scope>
    <source>
        <strain evidence="6 7">CBS 121828</strain>
    </source>
</reference>
<dbReference type="FunFam" id="3.90.226.10:FF:000048">
    <property type="entry name" value="3,2-trans-enoyl-CoA isomerase"/>
    <property type="match status" value="1"/>
</dbReference>
<proteinExistence type="inferred from homology"/>
<dbReference type="GO" id="GO:0006635">
    <property type="term" value="P:fatty acid beta-oxidation"/>
    <property type="evidence" value="ECO:0007669"/>
    <property type="project" value="TreeGrafter"/>
</dbReference>
<evidence type="ECO:0000256" key="4">
    <source>
        <dbReference type="ARBA" id="ARBA00023140"/>
    </source>
</evidence>
<comment type="subcellular location">
    <subcellularLocation>
        <location evidence="1">Peroxisome</location>
    </subcellularLocation>
</comment>
<comment type="similarity">
    <text evidence="3">Belongs to the enoyl-CoA hydratase/isomerase family.</text>
</comment>
<keyword evidence="5" id="KW-0413">Isomerase</keyword>
<comment type="pathway">
    <text evidence="2">Lipid metabolism; fatty acid beta-oxidation.</text>
</comment>
<dbReference type="AlphaFoldDB" id="A0A0D1VTE5"/>
<keyword evidence="4" id="KW-0576">Peroxisome</keyword>
<dbReference type="GO" id="GO:0005782">
    <property type="term" value="C:peroxisomal matrix"/>
    <property type="evidence" value="ECO:0007669"/>
    <property type="project" value="TreeGrafter"/>
</dbReference>
<dbReference type="CDD" id="cd06558">
    <property type="entry name" value="crotonase-like"/>
    <property type="match status" value="1"/>
</dbReference>
<evidence type="ECO:0000256" key="3">
    <source>
        <dbReference type="ARBA" id="ARBA00005254"/>
    </source>
</evidence>
<dbReference type="InterPro" id="IPR029045">
    <property type="entry name" value="ClpP/crotonase-like_dom_sf"/>
</dbReference>
<evidence type="ECO:0000313" key="6">
    <source>
        <dbReference type="EMBL" id="KIV79410.1"/>
    </source>
</evidence>
<evidence type="ECO:0000256" key="1">
    <source>
        <dbReference type="ARBA" id="ARBA00004275"/>
    </source>
</evidence>
<organism evidence="6 7">
    <name type="scientific">Exophiala sideris</name>
    <dbReference type="NCBI Taxonomy" id="1016849"/>
    <lineage>
        <taxon>Eukaryota</taxon>
        <taxon>Fungi</taxon>
        <taxon>Dikarya</taxon>
        <taxon>Ascomycota</taxon>
        <taxon>Pezizomycotina</taxon>
        <taxon>Eurotiomycetes</taxon>
        <taxon>Chaetothyriomycetidae</taxon>
        <taxon>Chaetothyriales</taxon>
        <taxon>Herpotrichiellaceae</taxon>
        <taxon>Exophiala</taxon>
    </lineage>
</organism>
<evidence type="ECO:0000256" key="2">
    <source>
        <dbReference type="ARBA" id="ARBA00005005"/>
    </source>
</evidence>
<dbReference type="SUPFAM" id="SSF52096">
    <property type="entry name" value="ClpP/crotonase"/>
    <property type="match status" value="1"/>
</dbReference>
<gene>
    <name evidence="6" type="ORF">PV11_06972</name>
</gene>
<evidence type="ECO:0008006" key="8">
    <source>
        <dbReference type="Google" id="ProtNLM"/>
    </source>
</evidence>
<sequence length="270" mass="29879">MASDVVSLKYRGRIAVVTLNNPRKLNALTKDGLYLLARSLKEVEKHDEVTITLVTGRGRFFSAGADVSVSRQTGPDVDLTRHGLRETVQNTLFISRTFYSHSKILVTALNGPVVGVAAALVACSDFIYCLPHAYLLTPFSSLGLVSEGASSLMLARRMGWPKANEALIMSRRIPADEMLACGFVTKIFHTESGKEDEFLAAVLVELDDRLGPHLNDSSMLSIKSLASSSFRRELDAQNVEEVFRNLERQVAGIPQKEFEKMRTGQKRHKL</sequence>
<dbReference type="InterPro" id="IPR051053">
    <property type="entry name" value="ECH/Chromodomain_protein"/>
</dbReference>
<dbReference type="InterPro" id="IPR001753">
    <property type="entry name" value="Enoyl-CoA_hydra/iso"/>
</dbReference>
<dbReference type="Gene3D" id="3.90.226.10">
    <property type="entry name" value="2-enoyl-CoA Hydratase, Chain A, domain 1"/>
    <property type="match status" value="1"/>
</dbReference>
<dbReference type="GO" id="GO:0004165">
    <property type="term" value="F:delta(3)-delta(2)-enoyl-CoA isomerase activity"/>
    <property type="evidence" value="ECO:0007669"/>
    <property type="project" value="UniProtKB-ARBA"/>
</dbReference>
<dbReference type="EMBL" id="KN846953">
    <property type="protein sequence ID" value="KIV79410.1"/>
    <property type="molecule type" value="Genomic_DNA"/>
</dbReference>
<dbReference type="STRING" id="1016849.A0A0D1VTE5"/>
<protein>
    <recommendedName>
        <fullName evidence="8">Enoyl-CoA hydratase</fullName>
    </recommendedName>
</protein>
<dbReference type="Pfam" id="PF00378">
    <property type="entry name" value="ECH_1"/>
    <property type="match status" value="1"/>
</dbReference>
<dbReference type="PANTHER" id="PTHR43684">
    <property type="match status" value="1"/>
</dbReference>